<proteinExistence type="predicted"/>
<reference evidence="2" key="1">
    <citation type="submission" date="2021-01" db="EMBL/GenBank/DDBJ databases">
        <authorList>
            <person name="Corre E."/>
            <person name="Pelletier E."/>
            <person name="Niang G."/>
            <person name="Scheremetjew M."/>
            <person name="Finn R."/>
            <person name="Kale V."/>
            <person name="Holt S."/>
            <person name="Cochrane G."/>
            <person name="Meng A."/>
            <person name="Brown T."/>
            <person name="Cohen L."/>
        </authorList>
    </citation>
    <scope>NUCLEOTIDE SEQUENCE</scope>
    <source>
        <strain evidence="2">10249 10 AB</strain>
    </source>
</reference>
<dbReference type="AlphaFoldDB" id="A0A7S4A8U7"/>
<organism evidence="2">
    <name type="scientific">Pseudo-nitzschia australis</name>
    <dbReference type="NCBI Taxonomy" id="44445"/>
    <lineage>
        <taxon>Eukaryota</taxon>
        <taxon>Sar</taxon>
        <taxon>Stramenopiles</taxon>
        <taxon>Ochrophyta</taxon>
        <taxon>Bacillariophyta</taxon>
        <taxon>Bacillariophyceae</taxon>
        <taxon>Bacillariophycidae</taxon>
        <taxon>Bacillariales</taxon>
        <taxon>Bacillariaceae</taxon>
        <taxon>Pseudo-nitzschia</taxon>
    </lineage>
</organism>
<evidence type="ECO:0000256" key="1">
    <source>
        <dbReference type="SAM" id="MobiDB-lite"/>
    </source>
</evidence>
<evidence type="ECO:0000313" key="2">
    <source>
        <dbReference type="EMBL" id="CAE0707319.1"/>
    </source>
</evidence>
<gene>
    <name evidence="2" type="ORF">PAUS00366_LOCUS39</name>
</gene>
<feature type="region of interest" description="Disordered" evidence="1">
    <location>
        <begin position="764"/>
        <end position="789"/>
    </location>
</feature>
<feature type="compositionally biased region" description="Polar residues" evidence="1">
    <location>
        <begin position="815"/>
        <end position="826"/>
    </location>
</feature>
<sequence length="1050" mass="118738">MKTRKVNSRNTSASLRCAFKRNMDGCDRGNTHSTTVTPESIRTKDSRDEKDLAIMNYNSNDTVNDLTTSGVLDDFLNANGPLSVTIKTQYASPKKTASEMSCLTSPDTVGLFPASEACAQSLGINSSSFVDAGGDLHCNKDSSESRNLVRIKIESSVAPNSASFHISVPMMLQREVEMQAAARANNIGKERWTSSRIFRMWKSQCARQQQNTQLQTEYESRTTKANDFSKLGQIILRMTPEVSLQQSNSSYNFFCWKPWLTTCIQSYYNTGNLRIPDECTGDDILVAMEYFGILTASPDNFVFDSRHAYTRIQAWSRYFTYRVDLAESLLEAYDDAEGENSKNLTWVLVEEKDCVDNYQYNIIGDGKNNQEIESVDLHSESTTIRKLIVDEDGGLYELFCETRETKRTDNTEASVVEECERGSRENKLSKSMPLRMRQDFCFHLRRSLPPWSEVRFEVDRVKVTSKIRTNGDKSINTSFQTRPVIRIDRDQRDTSKSMPYQKENYCTTNHSRFAKTLADDDIARSTSSSVDQLHLPYIYAGKAKRLLDKDKNNAYAAYKLHSIVRQEKEYSNYDLASRKDFDMVEATKEPQTSEKETFTEMSPTRTPITYVNMKLGDLRSVTSVLSEPIVDDSGALNEMYSTMKSKVRKENHEGIPILVTAKRIVRERSGWMDQKSFTGEINISEQPSSSSQRLDFPRSDFNRRIETPPRTTRNLLTTPPWDLDQYPNGVEDINVDENDDSQKSDGIIAKECDEDATSVEQVNEVKATGETDGNEWDDENSGAKSEAGANDLHGSWGQLLASMCEAIIPVDSRNALSSSPTRNFTISSSKSTASTVASSDDEHQTFHSFPSRSKTEFESQPNGFVDQAKRFGSELSNQFDELMKIAYNEKDQQDTNHSNGYKSLSPILEEVPEMLAIDTDEDHTLSSCLTTSIVGQPCKIRGSEAFEKLREKNDQYLSNIVTVTSGTAHGIPKSKSFESDPFSKSGVDLPHRKMQRIGPRLGRCEASVARKKNKFSTNSERKSKNRCFCTKRFQTPRRSERKSLLLRVLN</sequence>
<feature type="region of interest" description="Disordered" evidence="1">
    <location>
        <begin position="815"/>
        <end position="859"/>
    </location>
</feature>
<protein>
    <submittedName>
        <fullName evidence="2">Uncharacterized protein</fullName>
    </submittedName>
</protein>
<feature type="compositionally biased region" description="Low complexity" evidence="1">
    <location>
        <begin position="708"/>
        <end position="720"/>
    </location>
</feature>
<feature type="compositionally biased region" description="Polar residues" evidence="1">
    <location>
        <begin position="846"/>
        <end position="859"/>
    </location>
</feature>
<feature type="compositionally biased region" description="Low complexity" evidence="1">
    <location>
        <begin position="827"/>
        <end position="838"/>
    </location>
</feature>
<dbReference type="EMBL" id="HBIX01000045">
    <property type="protein sequence ID" value="CAE0707319.1"/>
    <property type="molecule type" value="Transcribed_RNA"/>
</dbReference>
<name>A0A7S4A8U7_9STRA</name>
<accession>A0A7S4A8U7</accession>
<feature type="region of interest" description="Disordered" evidence="1">
    <location>
        <begin position="701"/>
        <end position="727"/>
    </location>
</feature>